<dbReference type="PIRSF" id="PIRSF000151">
    <property type="entry name" value="GPR"/>
    <property type="match status" value="1"/>
</dbReference>
<comment type="caution">
    <text evidence="9">The sequence shown here is derived from an EMBL/GenBank/DDBJ whole genome shotgun (WGS) entry which is preliminary data.</text>
</comment>
<dbReference type="NCBIfam" id="NF001221">
    <property type="entry name" value="PRK00197.1"/>
    <property type="match status" value="1"/>
</dbReference>
<dbReference type="NCBIfam" id="TIGR00407">
    <property type="entry name" value="proA"/>
    <property type="match status" value="1"/>
</dbReference>
<dbReference type="InterPro" id="IPR012134">
    <property type="entry name" value="Glu-5-SA_DH"/>
</dbReference>
<evidence type="ECO:0000256" key="6">
    <source>
        <dbReference type="ARBA" id="ARBA00049024"/>
    </source>
</evidence>
<dbReference type="InterPro" id="IPR016162">
    <property type="entry name" value="Ald_DH_N"/>
</dbReference>
<dbReference type="UniPathway" id="UPA00098">
    <property type="reaction ID" value="UER00360"/>
</dbReference>
<dbReference type="GO" id="GO:0005737">
    <property type="term" value="C:cytoplasm"/>
    <property type="evidence" value="ECO:0007669"/>
    <property type="project" value="UniProtKB-SubCell"/>
</dbReference>
<evidence type="ECO:0000256" key="1">
    <source>
        <dbReference type="ARBA" id="ARBA00004985"/>
    </source>
</evidence>
<dbReference type="EMBL" id="QZKU01000076">
    <property type="protein sequence ID" value="RJP20543.1"/>
    <property type="molecule type" value="Genomic_DNA"/>
</dbReference>
<dbReference type="AlphaFoldDB" id="A0A3A4NIE1"/>
<comment type="similarity">
    <text evidence="7">Belongs to the gamma-glutamyl phosphate reductase family.</text>
</comment>
<dbReference type="FunFam" id="3.40.309.10:FF:000006">
    <property type="entry name" value="Gamma-glutamyl phosphate reductase"/>
    <property type="match status" value="1"/>
</dbReference>
<evidence type="ECO:0000256" key="5">
    <source>
        <dbReference type="ARBA" id="ARBA00023002"/>
    </source>
</evidence>
<dbReference type="PANTHER" id="PTHR11063">
    <property type="entry name" value="GLUTAMATE SEMIALDEHYDE DEHYDROGENASE"/>
    <property type="match status" value="1"/>
</dbReference>
<evidence type="ECO:0000256" key="4">
    <source>
        <dbReference type="ARBA" id="ARBA00022857"/>
    </source>
</evidence>
<dbReference type="GO" id="GO:0055129">
    <property type="term" value="P:L-proline biosynthetic process"/>
    <property type="evidence" value="ECO:0007669"/>
    <property type="project" value="UniProtKB-UniRule"/>
</dbReference>
<evidence type="ECO:0000313" key="10">
    <source>
        <dbReference type="Proteomes" id="UP000265882"/>
    </source>
</evidence>
<organism evidence="9 10">
    <name type="scientific">Abyssobacteria bacterium (strain SURF_5)</name>
    <dbReference type="NCBI Taxonomy" id="2093360"/>
    <lineage>
        <taxon>Bacteria</taxon>
        <taxon>Pseudomonadati</taxon>
        <taxon>Candidatus Hydrogenedentota</taxon>
        <taxon>Candidatus Abyssobacteria</taxon>
    </lineage>
</organism>
<gene>
    <name evidence="7" type="primary">proA</name>
    <name evidence="9" type="ORF">C4520_11295</name>
</gene>
<keyword evidence="2 7" id="KW-0028">Amino-acid biosynthesis</keyword>
<evidence type="ECO:0000259" key="8">
    <source>
        <dbReference type="Pfam" id="PF00171"/>
    </source>
</evidence>
<dbReference type="InterPro" id="IPR000965">
    <property type="entry name" value="GPR_dom"/>
</dbReference>
<name>A0A3A4NIE1_ABYX5</name>
<dbReference type="InterPro" id="IPR016163">
    <property type="entry name" value="Ald_DH_C"/>
</dbReference>
<comment type="pathway">
    <text evidence="1 7">Amino-acid biosynthesis; L-proline biosynthesis; L-glutamate 5-semialdehyde from L-glutamate: step 2/2.</text>
</comment>
<dbReference type="GO" id="GO:0004350">
    <property type="term" value="F:glutamate-5-semialdehyde dehydrogenase activity"/>
    <property type="evidence" value="ECO:0007669"/>
    <property type="project" value="UniProtKB-UniRule"/>
</dbReference>
<comment type="subcellular location">
    <subcellularLocation>
        <location evidence="7">Cytoplasm</location>
    </subcellularLocation>
</comment>
<evidence type="ECO:0000256" key="7">
    <source>
        <dbReference type="HAMAP-Rule" id="MF_00412"/>
    </source>
</evidence>
<keyword evidence="5 7" id="KW-0560">Oxidoreductase</keyword>
<evidence type="ECO:0000256" key="2">
    <source>
        <dbReference type="ARBA" id="ARBA00022605"/>
    </source>
</evidence>
<keyword evidence="7" id="KW-0963">Cytoplasm</keyword>
<dbReference type="PROSITE" id="PS01223">
    <property type="entry name" value="PROA"/>
    <property type="match status" value="1"/>
</dbReference>
<sequence length="421" mass="45837">MKQDPLEQSVLDTALASRSAARKLAGLSSQAKNEGLSAIAKNLRARTKDIQKKNGADIERAKQAGLSAALIDRLTLTESRIEAMAAGVEEVAMLPDPVGEVLRMWKRPNGLRIGKVRVPIGVIGFIYESRPNVTVDAAALCIKSGNAIILRGGSEAIESNSIIADVIAEGLGRARLPEAAVQLIRTTDRSAVGIMLKLDRYIDLIIPRGGKSLIKRVVENSTIPVIMHYDGICHTYVDEFADLAMADSICMNAKVQRPGVCNAMETLLVHAAVSENFIPQIVERMRAAGVEIRGCERTRHLVPGVIAATEEDWRTEYLDLILSVKVVNSIEEAIDHISRYGSAHSDAIVTENYSRAQQFLEEVDSSAVFVNASTRFNDGFEFGLGAEIGISTNRLHCRGPMGLEELTTTKYIVYGNGQVRQ</sequence>
<keyword evidence="3 7" id="KW-0641">Proline biosynthesis</keyword>
<dbReference type="PANTHER" id="PTHR11063:SF8">
    <property type="entry name" value="DELTA-1-PYRROLINE-5-CARBOXYLATE SYNTHASE"/>
    <property type="match status" value="1"/>
</dbReference>
<dbReference type="EC" id="1.2.1.41" evidence="7"/>
<dbReference type="Gene3D" id="3.40.309.10">
    <property type="entry name" value="Aldehyde Dehydrogenase, Chain A, domain 2"/>
    <property type="match status" value="1"/>
</dbReference>
<feature type="domain" description="Aldehyde dehydrogenase" evidence="8">
    <location>
        <begin position="17"/>
        <end position="288"/>
    </location>
</feature>
<dbReference type="HAMAP" id="MF_00412">
    <property type="entry name" value="ProA"/>
    <property type="match status" value="1"/>
</dbReference>
<dbReference type="Pfam" id="PF00171">
    <property type="entry name" value="Aldedh"/>
    <property type="match status" value="1"/>
</dbReference>
<dbReference type="InterPro" id="IPR016161">
    <property type="entry name" value="Ald_DH/histidinol_DH"/>
</dbReference>
<dbReference type="SUPFAM" id="SSF53720">
    <property type="entry name" value="ALDH-like"/>
    <property type="match status" value="1"/>
</dbReference>
<comment type="function">
    <text evidence="7">Catalyzes the NADPH-dependent reduction of L-glutamate 5-phosphate into L-glutamate 5-semialdehyde and phosphate. The product spontaneously undergoes cyclization to form 1-pyrroline-5-carboxylate.</text>
</comment>
<dbReference type="GO" id="GO:0050661">
    <property type="term" value="F:NADP binding"/>
    <property type="evidence" value="ECO:0007669"/>
    <property type="project" value="InterPro"/>
</dbReference>
<accession>A0A3A4NIE1</accession>
<dbReference type="Proteomes" id="UP000265882">
    <property type="component" value="Unassembled WGS sequence"/>
</dbReference>
<proteinExistence type="inferred from homology"/>
<comment type="catalytic activity">
    <reaction evidence="6 7">
        <text>L-glutamate 5-semialdehyde + phosphate + NADP(+) = L-glutamyl 5-phosphate + NADPH + H(+)</text>
        <dbReference type="Rhea" id="RHEA:19541"/>
        <dbReference type="ChEBI" id="CHEBI:15378"/>
        <dbReference type="ChEBI" id="CHEBI:43474"/>
        <dbReference type="ChEBI" id="CHEBI:57783"/>
        <dbReference type="ChEBI" id="CHEBI:58066"/>
        <dbReference type="ChEBI" id="CHEBI:58274"/>
        <dbReference type="ChEBI" id="CHEBI:58349"/>
        <dbReference type="EC" id="1.2.1.41"/>
    </reaction>
</comment>
<reference evidence="9 10" key="1">
    <citation type="journal article" date="2017" name="ISME J.">
        <title>Energy and carbon metabolisms in a deep terrestrial subsurface fluid microbial community.</title>
        <authorList>
            <person name="Momper L."/>
            <person name="Jungbluth S.P."/>
            <person name="Lee M.D."/>
            <person name="Amend J.P."/>
        </authorList>
    </citation>
    <scope>NUCLEOTIDE SEQUENCE [LARGE SCALE GENOMIC DNA]</scope>
    <source>
        <strain evidence="9">SURF_5</strain>
    </source>
</reference>
<evidence type="ECO:0000313" key="9">
    <source>
        <dbReference type="EMBL" id="RJP20543.1"/>
    </source>
</evidence>
<keyword evidence="4 7" id="KW-0521">NADP</keyword>
<dbReference type="CDD" id="cd07079">
    <property type="entry name" value="ALDH_F18-19_ProA-GPR"/>
    <property type="match status" value="1"/>
</dbReference>
<dbReference type="Gene3D" id="3.40.605.10">
    <property type="entry name" value="Aldehyde Dehydrogenase, Chain A, domain 1"/>
    <property type="match status" value="1"/>
</dbReference>
<protein>
    <recommendedName>
        <fullName evidence="7">Gamma-glutamyl phosphate reductase</fullName>
        <shortName evidence="7">GPR</shortName>
        <ecNumber evidence="7">1.2.1.41</ecNumber>
    </recommendedName>
    <alternativeName>
        <fullName evidence="7">Glutamate-5-semialdehyde dehydrogenase</fullName>
    </alternativeName>
    <alternativeName>
        <fullName evidence="7">Glutamyl-gamma-semialdehyde dehydrogenase</fullName>
        <shortName evidence="7">GSA dehydrogenase</shortName>
    </alternativeName>
</protein>
<evidence type="ECO:0000256" key="3">
    <source>
        <dbReference type="ARBA" id="ARBA00022650"/>
    </source>
</evidence>
<dbReference type="InterPro" id="IPR015590">
    <property type="entry name" value="Aldehyde_DH_dom"/>
</dbReference>
<dbReference type="InterPro" id="IPR020593">
    <property type="entry name" value="G-glutamylP_reductase_CS"/>
</dbReference>